<dbReference type="OrthoDB" id="9772751at2"/>
<reference evidence="2 3" key="1">
    <citation type="submission" date="2018-07" db="EMBL/GenBank/DDBJ databases">
        <title>Bacillus sp. YLB-04 draft genome sequence.</title>
        <authorList>
            <person name="Yu L."/>
            <person name="Tang X."/>
        </authorList>
    </citation>
    <scope>NUCLEOTIDE SEQUENCE [LARGE SCALE GENOMIC DNA]</scope>
    <source>
        <strain evidence="2 3">YLB-04</strain>
    </source>
</reference>
<keyword evidence="2" id="KW-0808">Transferase</keyword>
<organism evidence="2 3">
    <name type="scientific">Neobacillus piezotolerans</name>
    <dbReference type="NCBI Taxonomy" id="2259171"/>
    <lineage>
        <taxon>Bacteria</taxon>
        <taxon>Bacillati</taxon>
        <taxon>Bacillota</taxon>
        <taxon>Bacilli</taxon>
        <taxon>Bacillales</taxon>
        <taxon>Bacillaceae</taxon>
        <taxon>Neobacillus</taxon>
    </lineage>
</organism>
<accession>A0A3D8GPP9</accession>
<dbReference type="InterPro" id="IPR052356">
    <property type="entry name" value="Thiol_S-MT"/>
</dbReference>
<dbReference type="SUPFAM" id="SSF53335">
    <property type="entry name" value="S-adenosyl-L-methionine-dependent methyltransferases"/>
    <property type="match status" value="1"/>
</dbReference>
<dbReference type="InterPro" id="IPR029063">
    <property type="entry name" value="SAM-dependent_MTases_sf"/>
</dbReference>
<dbReference type="PANTHER" id="PTHR45036">
    <property type="entry name" value="METHYLTRANSFERASE LIKE 7B"/>
    <property type="match status" value="1"/>
</dbReference>
<dbReference type="Pfam" id="PF13649">
    <property type="entry name" value="Methyltransf_25"/>
    <property type="match status" value="1"/>
</dbReference>
<evidence type="ECO:0000313" key="3">
    <source>
        <dbReference type="Proteomes" id="UP000257144"/>
    </source>
</evidence>
<dbReference type="Proteomes" id="UP000257144">
    <property type="component" value="Unassembled WGS sequence"/>
</dbReference>
<evidence type="ECO:0000313" key="2">
    <source>
        <dbReference type="EMBL" id="RDU36046.1"/>
    </source>
</evidence>
<dbReference type="GO" id="GO:0008168">
    <property type="term" value="F:methyltransferase activity"/>
    <property type="evidence" value="ECO:0007669"/>
    <property type="project" value="UniProtKB-KW"/>
</dbReference>
<protein>
    <submittedName>
        <fullName evidence="2">Class I SAM-dependent methyltransferase</fullName>
    </submittedName>
</protein>
<dbReference type="EMBL" id="QNQT01000007">
    <property type="protein sequence ID" value="RDU36046.1"/>
    <property type="molecule type" value="Genomic_DNA"/>
</dbReference>
<dbReference type="CDD" id="cd02440">
    <property type="entry name" value="AdoMet_MTases"/>
    <property type="match status" value="1"/>
</dbReference>
<keyword evidence="3" id="KW-1185">Reference proteome</keyword>
<evidence type="ECO:0000259" key="1">
    <source>
        <dbReference type="Pfam" id="PF13649"/>
    </source>
</evidence>
<proteinExistence type="predicted"/>
<gene>
    <name evidence="2" type="ORF">DRW41_15780</name>
</gene>
<dbReference type="AlphaFoldDB" id="A0A3D8GPP9"/>
<name>A0A3D8GPP9_9BACI</name>
<dbReference type="PANTHER" id="PTHR45036:SF1">
    <property type="entry name" value="METHYLTRANSFERASE LIKE 7A"/>
    <property type="match status" value="1"/>
</dbReference>
<keyword evidence="2" id="KW-0489">Methyltransferase</keyword>
<feature type="domain" description="Methyltransferase" evidence="1">
    <location>
        <begin position="50"/>
        <end position="141"/>
    </location>
</feature>
<sequence>MSQSGGWEVEINRQIQLFDKQAKRYAKPLNQNSFNYRLRKKLLQSANGDILELSVGAGTNFQFYSKDAKITAVDFSPIMIERARIRAAQETLDVVFLKANVEEAELEDNRFDTVISTLSLCSYPNPEKVLARMVHWVKPDGQILLMEHGLSTNPVFAWLQNKANPFLLKRLGCHQNRDILKLVGASSLRINKIESFWLNSVHLIWASPRNK</sequence>
<comment type="caution">
    <text evidence="2">The sequence shown here is derived from an EMBL/GenBank/DDBJ whole genome shotgun (WGS) entry which is preliminary data.</text>
</comment>
<dbReference type="InterPro" id="IPR041698">
    <property type="entry name" value="Methyltransf_25"/>
</dbReference>
<dbReference type="Gene3D" id="3.40.50.150">
    <property type="entry name" value="Vaccinia Virus protein VP39"/>
    <property type="match status" value="1"/>
</dbReference>
<dbReference type="GO" id="GO:0032259">
    <property type="term" value="P:methylation"/>
    <property type="evidence" value="ECO:0007669"/>
    <property type="project" value="UniProtKB-KW"/>
</dbReference>